<comment type="cofactor">
    <cofactor evidence="1">
        <name>Mg(2+)</name>
        <dbReference type="ChEBI" id="CHEBI:18420"/>
    </cofactor>
</comment>
<dbReference type="EC" id="2.7.7.65" evidence="2"/>
<dbReference type="InterPro" id="IPR035965">
    <property type="entry name" value="PAS-like_dom_sf"/>
</dbReference>
<dbReference type="Gene3D" id="3.30.70.270">
    <property type="match status" value="1"/>
</dbReference>
<dbReference type="InterPro" id="IPR000160">
    <property type="entry name" value="GGDEF_dom"/>
</dbReference>
<dbReference type="Gene3D" id="3.30.450.20">
    <property type="entry name" value="PAS domain"/>
    <property type="match status" value="3"/>
</dbReference>
<dbReference type="InterPro" id="IPR029787">
    <property type="entry name" value="Nucleotide_cyclase"/>
</dbReference>
<feature type="domain" description="PAC" evidence="4">
    <location>
        <begin position="320"/>
        <end position="372"/>
    </location>
</feature>
<dbReference type="RefSeq" id="WP_022550609.1">
    <property type="nucleotide sequence ID" value="NC_022528.1"/>
</dbReference>
<dbReference type="InterPro" id="IPR050469">
    <property type="entry name" value="Diguanylate_Cyclase"/>
</dbReference>
<accession>U4KFB7</accession>
<protein>
    <recommendedName>
        <fullName evidence="2">diguanylate cyclase</fullName>
        <ecNumber evidence="2">2.7.7.65</ecNumber>
    </recommendedName>
</protein>
<dbReference type="GO" id="GO:0052621">
    <property type="term" value="F:diguanylate cyclase activity"/>
    <property type="evidence" value="ECO:0007669"/>
    <property type="project" value="UniProtKB-EC"/>
</dbReference>
<dbReference type="FunFam" id="3.30.70.270:FF:000001">
    <property type="entry name" value="Diguanylate cyclase domain protein"/>
    <property type="match status" value="1"/>
</dbReference>
<dbReference type="SUPFAM" id="SSF55785">
    <property type="entry name" value="PYP-like sensor domain (PAS domain)"/>
    <property type="match status" value="3"/>
</dbReference>
<feature type="domain" description="GGDEF" evidence="5">
    <location>
        <begin position="527"/>
        <end position="660"/>
    </location>
</feature>
<dbReference type="SMART" id="SM00267">
    <property type="entry name" value="GGDEF"/>
    <property type="match status" value="1"/>
</dbReference>
<dbReference type="SMART" id="SM00091">
    <property type="entry name" value="PAS"/>
    <property type="match status" value="2"/>
</dbReference>
<name>U4KFB7_9VIBR</name>
<dbReference type="PROSITE" id="PS50113">
    <property type="entry name" value="PAC"/>
    <property type="match status" value="2"/>
</dbReference>
<evidence type="ECO:0000256" key="3">
    <source>
        <dbReference type="ARBA" id="ARBA00034247"/>
    </source>
</evidence>
<dbReference type="PANTHER" id="PTHR45138:SF9">
    <property type="entry name" value="DIGUANYLATE CYCLASE DGCM-RELATED"/>
    <property type="match status" value="1"/>
</dbReference>
<dbReference type="CDD" id="cd01949">
    <property type="entry name" value="GGDEF"/>
    <property type="match status" value="1"/>
</dbReference>
<organism evidence="6 7">
    <name type="scientific">Vibrio nigripulchritudo</name>
    <dbReference type="NCBI Taxonomy" id="28173"/>
    <lineage>
        <taxon>Bacteria</taxon>
        <taxon>Pseudomonadati</taxon>
        <taxon>Pseudomonadota</taxon>
        <taxon>Gammaproteobacteria</taxon>
        <taxon>Vibrionales</taxon>
        <taxon>Vibrionaceae</taxon>
        <taxon>Vibrio</taxon>
    </lineage>
</organism>
<dbReference type="InterPro" id="IPR043128">
    <property type="entry name" value="Rev_trsase/Diguanyl_cyclase"/>
</dbReference>
<keyword evidence="6" id="KW-0808">Transferase</keyword>
<dbReference type="STRING" id="28173.VIBNI_A1591"/>
<dbReference type="Pfam" id="PF08447">
    <property type="entry name" value="PAS_3"/>
    <property type="match status" value="3"/>
</dbReference>
<dbReference type="Pfam" id="PF00990">
    <property type="entry name" value="GGDEF"/>
    <property type="match status" value="1"/>
</dbReference>
<dbReference type="KEGG" id="vni:VIBNI_A1591"/>
<evidence type="ECO:0000256" key="1">
    <source>
        <dbReference type="ARBA" id="ARBA00001946"/>
    </source>
</evidence>
<dbReference type="OrthoDB" id="9799509at2"/>
<dbReference type="SUPFAM" id="SSF55073">
    <property type="entry name" value="Nucleotide cyclase"/>
    <property type="match status" value="1"/>
</dbReference>
<dbReference type="Proteomes" id="UP000016895">
    <property type="component" value="Chromosome 1"/>
</dbReference>
<gene>
    <name evidence="6" type="ORF">VIBNI_A1591</name>
</gene>
<dbReference type="EMBL" id="FO203526">
    <property type="protein sequence ID" value="CCO57708.1"/>
    <property type="molecule type" value="Genomic_DNA"/>
</dbReference>
<dbReference type="InterPro" id="IPR000014">
    <property type="entry name" value="PAS"/>
</dbReference>
<keyword evidence="6" id="KW-0418">Kinase</keyword>
<comment type="catalytic activity">
    <reaction evidence="3">
        <text>2 GTP = 3',3'-c-di-GMP + 2 diphosphate</text>
        <dbReference type="Rhea" id="RHEA:24898"/>
        <dbReference type="ChEBI" id="CHEBI:33019"/>
        <dbReference type="ChEBI" id="CHEBI:37565"/>
        <dbReference type="ChEBI" id="CHEBI:58805"/>
        <dbReference type="EC" id="2.7.7.65"/>
    </reaction>
</comment>
<dbReference type="InterPro" id="IPR000700">
    <property type="entry name" value="PAS-assoc_C"/>
</dbReference>
<dbReference type="CDD" id="cd00130">
    <property type="entry name" value="PAS"/>
    <property type="match status" value="2"/>
</dbReference>
<evidence type="ECO:0000259" key="4">
    <source>
        <dbReference type="PROSITE" id="PS50113"/>
    </source>
</evidence>
<dbReference type="NCBIfam" id="TIGR00254">
    <property type="entry name" value="GGDEF"/>
    <property type="match status" value="1"/>
</dbReference>
<feature type="domain" description="PAC" evidence="4">
    <location>
        <begin position="187"/>
        <end position="240"/>
    </location>
</feature>
<sequence>MSHSEYAIILDSELNILGKNRRFTESGLIAPSATSLIGTSLKITWLTSGQVITPTHLYSRESRQQQKVMVESEEGLSEGVIEPISLSDDNLWQIRFACQDSESVYQESSDVFKFRTMLEGSRAGTWEWNVQTGEVVFNERWAEIIGYELEELKPLSIDTWIKHVHEDDLSISEEQLMAHFSGDTPYYECEVRMKHRNGREVWVRDFGKLMTRTPAGDPEWVVGTHIDVTSNKSEAVQLESMNHELDAMIDVSPNVIYRCQGDPLESIDFISKDVSEMTGHHKSEIVESEGYWGKQLPQSVCDEARTEFVQWQKEGRDSVLTRQYRFRHKDGFYLWLSDSVRKFKSPVFNTNGYIGSVADITSQKNLELKLQDSQYRLKTAHQIGRMGHWECNLDTGDVYWSDMVYTILGYERGQVQPSLSFFKSLVAEEHRNRVDESERAAQISGKYDVQHMIKHASGTLIWVHEMADFQVGTNTLIGTIRDITDQKILEIQLREQAITDPLTGAYNRRFYLERLNAEFERFSRAGRSFCLMMIDFDEFKQVNDQHGHLFGDEVLREVAALIKNRLRVNDVFARIGGEEFSVILPDTLLEGAKKVAETIRKQVSTLVISHEGIEASITVTIGLAETLIKSDTMDNLMHRADDLLYEGKKTGRNKVYVQPEVE</sequence>
<dbReference type="PATRIC" id="fig|1260221.3.peg.1521"/>
<dbReference type="InterPro" id="IPR013655">
    <property type="entry name" value="PAS_fold_3"/>
</dbReference>
<evidence type="ECO:0000256" key="2">
    <source>
        <dbReference type="ARBA" id="ARBA00012528"/>
    </source>
</evidence>
<dbReference type="PANTHER" id="PTHR45138">
    <property type="entry name" value="REGULATORY COMPONENTS OF SENSORY TRANSDUCTION SYSTEM"/>
    <property type="match status" value="1"/>
</dbReference>
<keyword evidence="7" id="KW-1185">Reference proteome</keyword>
<dbReference type="AlphaFoldDB" id="U4KFB7"/>
<proteinExistence type="predicted"/>
<evidence type="ECO:0000313" key="7">
    <source>
        <dbReference type="Proteomes" id="UP000016895"/>
    </source>
</evidence>
<dbReference type="SMART" id="SM00086">
    <property type="entry name" value="PAC"/>
    <property type="match status" value="3"/>
</dbReference>
<evidence type="ECO:0000259" key="5">
    <source>
        <dbReference type="PROSITE" id="PS50887"/>
    </source>
</evidence>
<dbReference type="NCBIfam" id="TIGR00229">
    <property type="entry name" value="sensory_box"/>
    <property type="match status" value="3"/>
</dbReference>
<dbReference type="PROSITE" id="PS50887">
    <property type="entry name" value="GGDEF"/>
    <property type="match status" value="1"/>
</dbReference>
<reference evidence="6 7" key="1">
    <citation type="journal article" date="2013" name="ISME J.">
        <title>Comparative genomics of pathogenic lineages of Vibrio nigripulchritudo identifies virulence-associated traits.</title>
        <authorList>
            <person name="Goudenege D."/>
            <person name="Labreuche Y."/>
            <person name="Krin E."/>
            <person name="Ansquer D."/>
            <person name="Mangenot S."/>
            <person name="Calteau A."/>
            <person name="Medigue C."/>
            <person name="Mazel D."/>
            <person name="Polz M.F."/>
            <person name="Le Roux F."/>
        </authorList>
    </citation>
    <scope>NUCLEOTIDE SEQUENCE [LARGE SCALE GENOMIC DNA]</scope>
    <source>
        <strain evidence="7">SnF1</strain>
    </source>
</reference>
<dbReference type="InterPro" id="IPR001610">
    <property type="entry name" value="PAC"/>
</dbReference>
<dbReference type="eggNOG" id="COG3706">
    <property type="taxonomic scope" value="Bacteria"/>
</dbReference>
<dbReference type="GO" id="GO:0016301">
    <property type="term" value="F:kinase activity"/>
    <property type="evidence" value="ECO:0007669"/>
    <property type="project" value="UniProtKB-KW"/>
</dbReference>
<evidence type="ECO:0000313" key="6">
    <source>
        <dbReference type="EMBL" id="CCO57708.1"/>
    </source>
</evidence>